<dbReference type="AlphaFoldDB" id="A0A9X0WK28"/>
<dbReference type="EMBL" id="NRSD01000017">
    <property type="protein sequence ID" value="MBK1645940.1"/>
    <property type="molecule type" value="Genomic_DNA"/>
</dbReference>
<comment type="caution">
    <text evidence="2">The sequence shown here is derived from an EMBL/GenBank/DDBJ whole genome shotgun (WGS) entry which is preliminary data.</text>
</comment>
<evidence type="ECO:0000313" key="2">
    <source>
        <dbReference type="EMBL" id="MBK1645940.1"/>
    </source>
</evidence>
<dbReference type="Proteomes" id="UP001138802">
    <property type="component" value="Unassembled WGS sequence"/>
</dbReference>
<accession>A0A9X0WK28</accession>
<dbReference type="RefSeq" id="WP_200388749.1">
    <property type="nucleotide sequence ID" value="NZ_NRSD01000017.1"/>
</dbReference>
<dbReference type="InterPro" id="IPR041482">
    <property type="entry name" value="LSDAT_prok"/>
</dbReference>
<dbReference type="Pfam" id="PF18171">
    <property type="entry name" value="LSDAT_prok"/>
    <property type="match status" value="1"/>
</dbReference>
<name>A0A9X0WK28_9GAMM</name>
<proteinExistence type="predicted"/>
<evidence type="ECO:0000259" key="1">
    <source>
        <dbReference type="Pfam" id="PF18171"/>
    </source>
</evidence>
<gene>
    <name evidence="2" type="ORF">CKO25_15040</name>
</gene>
<feature type="domain" description="LSDAT prokaryote" evidence="1">
    <location>
        <begin position="41"/>
        <end position="229"/>
    </location>
</feature>
<protein>
    <recommendedName>
        <fullName evidence="1">LSDAT prokaryote domain-containing protein</fullName>
    </recommendedName>
</protein>
<sequence length="251" mass="26694">MEQADIADPPPCQRVWIATAQRTPSQELARAFASLDLRSPRPLLVVVGGAGNLPDHLAATLVAIFERITPILDEVGAAVIDGGTAYGVMAAMGQARMRTRAHFPLLGIAPQGAVTPLPTSPAAPVRLDPHHSHILLIPGAHWGDESPWISAAAVQLAAGQPALMLVAAGGDITRLDVWHWLKQRGRVLLLAGTGGMTDQLVAWRQQGAQDAPVDPLLASIDRSLIEVMPWDEAAASLPQFLHARLAPSNRR</sequence>
<organism evidence="2 3">
    <name type="scientific">Thiocapsa imhoffii</name>
    <dbReference type="NCBI Taxonomy" id="382777"/>
    <lineage>
        <taxon>Bacteria</taxon>
        <taxon>Pseudomonadati</taxon>
        <taxon>Pseudomonadota</taxon>
        <taxon>Gammaproteobacteria</taxon>
        <taxon>Chromatiales</taxon>
        <taxon>Chromatiaceae</taxon>
        <taxon>Thiocapsa</taxon>
    </lineage>
</organism>
<evidence type="ECO:0000313" key="3">
    <source>
        <dbReference type="Proteomes" id="UP001138802"/>
    </source>
</evidence>
<reference evidence="2 3" key="1">
    <citation type="journal article" date="2020" name="Microorganisms">
        <title>Osmotic Adaptation and Compatible Solute Biosynthesis of Phototrophic Bacteria as Revealed from Genome Analyses.</title>
        <authorList>
            <person name="Imhoff J.F."/>
            <person name="Rahn T."/>
            <person name="Kunzel S."/>
            <person name="Keller A."/>
            <person name="Neulinger S.C."/>
        </authorList>
    </citation>
    <scope>NUCLEOTIDE SEQUENCE [LARGE SCALE GENOMIC DNA]</scope>
    <source>
        <strain evidence="2 3">DSM 21303</strain>
    </source>
</reference>
<keyword evidence="3" id="KW-1185">Reference proteome</keyword>